<evidence type="ECO:0000256" key="2">
    <source>
        <dbReference type="SAM" id="MobiDB-lite"/>
    </source>
</evidence>
<feature type="region of interest" description="Disordered" evidence="2">
    <location>
        <begin position="46"/>
        <end position="78"/>
    </location>
</feature>
<sequence length="440" mass="48885">MNPPSSRNALYYLIELIPYFCFYLFLLASLLLTSLSHSTHREKMSCTEPTLNTPLLSSFPNKTDYSNQDPEPLTKPKTRHQSNNILISIPHSPNSQTPYKCLATIAGNAGPISSLTLCGEFLFSASSTKDITVWQHPDLRQFAKFGHGEGSVKALVAMGNRVFSAHQDGKVRVWKVSSRSENAFRLVASLPTTRDYLGRCLKQSNYVQTRRNHRRLWIEHGDSISCLAVHGDLVYSGSWDKTLKVWQMSNLKCLESIRAHDDAINALTVYDGILYTASADGKIKAWGKRNVMKNSHCLLNTLVAQNNMSWNAVATCLNTGIVYAAGSDGHVAAWQCELEKEKKVWTLVCDVKAHDMAVLSLCVVSDLVFSGSGDKSIGVWKREMGGGLGKLGLLRGHEGPVRCLQASWYRAGRGYVVYSGGLDRSLRVWWVPQEDILGDK</sequence>
<dbReference type="InterPro" id="IPR015943">
    <property type="entry name" value="WD40/YVTN_repeat-like_dom_sf"/>
</dbReference>
<dbReference type="InterPro" id="IPR001680">
    <property type="entry name" value="WD40_rpt"/>
</dbReference>
<feature type="repeat" description="WD" evidence="1">
    <location>
        <begin position="351"/>
        <end position="381"/>
    </location>
</feature>
<dbReference type="SUPFAM" id="SSF50978">
    <property type="entry name" value="WD40 repeat-like"/>
    <property type="match status" value="1"/>
</dbReference>
<keyword evidence="1" id="KW-0853">WD repeat</keyword>
<keyword evidence="3" id="KW-0472">Membrane</keyword>
<evidence type="ECO:0000256" key="3">
    <source>
        <dbReference type="SAM" id="Phobius"/>
    </source>
</evidence>
<keyword evidence="3" id="KW-0812">Transmembrane</keyword>
<feature type="repeat" description="WD" evidence="1">
    <location>
        <begin position="394"/>
        <end position="429"/>
    </location>
</feature>
<feature type="repeat" description="WD" evidence="1">
    <location>
        <begin position="257"/>
        <end position="286"/>
    </location>
</feature>
<gene>
    <name evidence="4" type="ORF">LUZ61_020879</name>
</gene>
<dbReference type="FunFam" id="2.130.10.10:FF:000775">
    <property type="entry name" value="BnaA09g28200D protein"/>
    <property type="match status" value="1"/>
</dbReference>
<evidence type="ECO:0008006" key="6">
    <source>
        <dbReference type="Google" id="ProtNLM"/>
    </source>
</evidence>
<evidence type="ECO:0000313" key="5">
    <source>
        <dbReference type="Proteomes" id="UP001210211"/>
    </source>
</evidence>
<dbReference type="Gene3D" id="2.130.10.10">
    <property type="entry name" value="YVTN repeat-like/Quinoprotein amine dehydrogenase"/>
    <property type="match status" value="2"/>
</dbReference>
<reference evidence="4 5" key="1">
    <citation type="journal article" date="2022" name="Cell">
        <title>Repeat-based holocentromeres influence genome architecture and karyotype evolution.</title>
        <authorList>
            <person name="Hofstatter P.G."/>
            <person name="Thangavel G."/>
            <person name="Lux T."/>
            <person name="Neumann P."/>
            <person name="Vondrak T."/>
            <person name="Novak P."/>
            <person name="Zhang M."/>
            <person name="Costa L."/>
            <person name="Castellani M."/>
            <person name="Scott A."/>
            <person name="Toegelov H."/>
            <person name="Fuchs J."/>
            <person name="Mata-Sucre Y."/>
            <person name="Dias Y."/>
            <person name="Vanzela A.L.L."/>
            <person name="Huettel B."/>
            <person name="Almeida C.C.S."/>
            <person name="Simkova H."/>
            <person name="Souza G."/>
            <person name="Pedrosa-Harand A."/>
            <person name="Macas J."/>
            <person name="Mayer K.F.X."/>
            <person name="Houben A."/>
            <person name="Marques A."/>
        </authorList>
    </citation>
    <scope>NUCLEOTIDE SEQUENCE [LARGE SCALE GENOMIC DNA]</scope>
    <source>
        <strain evidence="4">RhyTen1mFocal</strain>
    </source>
</reference>
<organism evidence="4 5">
    <name type="scientific">Rhynchospora tenuis</name>
    <dbReference type="NCBI Taxonomy" id="198213"/>
    <lineage>
        <taxon>Eukaryota</taxon>
        <taxon>Viridiplantae</taxon>
        <taxon>Streptophyta</taxon>
        <taxon>Embryophyta</taxon>
        <taxon>Tracheophyta</taxon>
        <taxon>Spermatophyta</taxon>
        <taxon>Magnoliopsida</taxon>
        <taxon>Liliopsida</taxon>
        <taxon>Poales</taxon>
        <taxon>Cyperaceae</taxon>
        <taxon>Cyperoideae</taxon>
        <taxon>Rhynchosporeae</taxon>
        <taxon>Rhynchospora</taxon>
    </lineage>
</organism>
<dbReference type="EMBL" id="JAMRDG010000002">
    <property type="protein sequence ID" value="KAJ3691715.1"/>
    <property type="molecule type" value="Genomic_DNA"/>
</dbReference>
<dbReference type="PANTHER" id="PTHR22844:SF340">
    <property type="entry name" value="OS01G0946100 PROTEIN"/>
    <property type="match status" value="1"/>
</dbReference>
<proteinExistence type="predicted"/>
<protein>
    <recommendedName>
        <fullName evidence="6">WD40 repeat-like protein</fullName>
    </recommendedName>
</protein>
<name>A0AAD5ZEA2_9POAL</name>
<feature type="compositionally biased region" description="Polar residues" evidence="2">
    <location>
        <begin position="47"/>
        <end position="69"/>
    </location>
</feature>
<feature type="repeat" description="WD" evidence="1">
    <location>
        <begin position="217"/>
        <end position="256"/>
    </location>
</feature>
<dbReference type="InterPro" id="IPR036322">
    <property type="entry name" value="WD40_repeat_dom_sf"/>
</dbReference>
<keyword evidence="3" id="KW-1133">Transmembrane helix</keyword>
<evidence type="ECO:0000313" key="4">
    <source>
        <dbReference type="EMBL" id="KAJ3691715.1"/>
    </source>
</evidence>
<evidence type="ECO:0000256" key="1">
    <source>
        <dbReference type="PROSITE-ProRule" id="PRU00221"/>
    </source>
</evidence>
<dbReference type="PROSITE" id="PS50082">
    <property type="entry name" value="WD_REPEATS_2"/>
    <property type="match status" value="4"/>
</dbReference>
<dbReference type="Proteomes" id="UP001210211">
    <property type="component" value="Unassembled WGS sequence"/>
</dbReference>
<comment type="caution">
    <text evidence="4">The sequence shown here is derived from an EMBL/GenBank/DDBJ whole genome shotgun (WGS) entry which is preliminary data.</text>
</comment>
<dbReference type="SMART" id="SM00320">
    <property type="entry name" value="WD40"/>
    <property type="match status" value="7"/>
</dbReference>
<dbReference type="AlphaFoldDB" id="A0AAD5ZEA2"/>
<keyword evidence="5" id="KW-1185">Reference proteome</keyword>
<accession>A0AAD5ZEA2</accession>
<feature type="transmembrane region" description="Helical" evidence="3">
    <location>
        <begin position="12"/>
        <end position="35"/>
    </location>
</feature>
<dbReference type="PANTHER" id="PTHR22844">
    <property type="entry name" value="F-BOX AND WD40 DOMAIN PROTEIN"/>
    <property type="match status" value="1"/>
</dbReference>
<dbReference type="Pfam" id="PF00400">
    <property type="entry name" value="WD40"/>
    <property type="match status" value="4"/>
</dbReference>
<dbReference type="InterPro" id="IPR045182">
    <property type="entry name" value="JINGUBANG-like"/>
</dbReference>